<evidence type="ECO:0000313" key="22">
    <source>
        <dbReference type="Proteomes" id="UP000218644"/>
    </source>
</evidence>
<evidence type="ECO:0000256" key="14">
    <source>
        <dbReference type="ARBA" id="ARBA00030211"/>
    </source>
</evidence>
<evidence type="ECO:0000256" key="11">
    <source>
        <dbReference type="ARBA" id="ARBA00023136"/>
    </source>
</evidence>
<comment type="subunit">
    <text evidence="3">Heterooctamer of two A chains, two B chains, two C chains and two D chains.</text>
</comment>
<evidence type="ECO:0000256" key="5">
    <source>
        <dbReference type="ARBA" id="ARBA00022448"/>
    </source>
</evidence>
<keyword evidence="6" id="KW-1003">Cell membrane</keyword>
<keyword evidence="21" id="KW-1185">Reference proteome</keyword>
<keyword evidence="7 17" id="KW-0812">Transmembrane</keyword>
<evidence type="ECO:0000313" key="18">
    <source>
        <dbReference type="EMBL" id="PAT35612.1"/>
    </source>
</evidence>
<evidence type="ECO:0000256" key="7">
    <source>
        <dbReference type="ARBA" id="ARBA00022692"/>
    </source>
</evidence>
<keyword evidence="11 17" id="KW-0472">Membrane</keyword>
<accession>A0A3M6R2V9</accession>
<evidence type="ECO:0000313" key="21">
    <source>
        <dbReference type="Proteomes" id="UP000218054"/>
    </source>
</evidence>
<dbReference type="GO" id="GO:0005886">
    <property type="term" value="C:plasma membrane"/>
    <property type="evidence" value="ECO:0007669"/>
    <property type="project" value="UniProtKB-SubCell"/>
</dbReference>
<name>A0A2A2ACY7_9BURK</name>
<dbReference type="InterPro" id="IPR014210">
    <property type="entry name" value="Cyt_o_ubiqinol_oxidase_su4"/>
</dbReference>
<dbReference type="Pfam" id="PF03626">
    <property type="entry name" value="COX4_pro"/>
    <property type="match status" value="1"/>
</dbReference>
<dbReference type="Proteomes" id="UP000218644">
    <property type="component" value="Unassembled WGS sequence"/>
</dbReference>
<comment type="function">
    <text evidence="12">Cytochrome bo(3) ubiquinol terminal oxidase is the component of the aerobic respiratory chain of E.coli that predominates when cells are grown at high aeration. Has proton pump activity across the membrane in addition to electron transfer, pumping 2 protons/electron.</text>
</comment>
<evidence type="ECO:0000256" key="9">
    <source>
        <dbReference type="ARBA" id="ARBA00022989"/>
    </source>
</evidence>
<organism evidence="18 21">
    <name type="scientific">Vandammella animalimorsus</name>
    <dbReference type="NCBI Taxonomy" id="2029117"/>
    <lineage>
        <taxon>Bacteria</taxon>
        <taxon>Pseudomonadati</taxon>
        <taxon>Pseudomonadota</taxon>
        <taxon>Betaproteobacteria</taxon>
        <taxon>Burkholderiales</taxon>
        <taxon>Comamonadaceae</taxon>
        <taxon>Vandammella</taxon>
    </lineage>
</organism>
<dbReference type="RefSeq" id="WP_095540607.1">
    <property type="nucleotide sequence ID" value="NZ_NSJB01000013.1"/>
</dbReference>
<feature type="transmembrane region" description="Helical" evidence="17">
    <location>
        <begin position="23"/>
        <end position="41"/>
    </location>
</feature>
<proteinExistence type="inferred from homology"/>
<sequence>MSSHPNAHAGHHAQSGHGTLNEYLIGFVLSVILTVIPFWLVMADVLDSKSATIGWILGLGLVQMIVHLVYFLHLKPSTEGGWTLITLVGTVLTVAVCLVGSIWIVNKLHSHMMPHHQIEYVPESSRDIIRR</sequence>
<dbReference type="EMBL" id="NSJD01000008">
    <property type="protein sequence ID" value="PAT40204.1"/>
    <property type="molecule type" value="Genomic_DNA"/>
</dbReference>
<evidence type="ECO:0000313" key="19">
    <source>
        <dbReference type="EMBL" id="PAT40204.1"/>
    </source>
</evidence>
<accession>A0A2A2ACY7</accession>
<evidence type="ECO:0000256" key="3">
    <source>
        <dbReference type="ARBA" id="ARBA00011700"/>
    </source>
</evidence>
<dbReference type="InterPro" id="IPR050968">
    <property type="entry name" value="Cytochrome_c_oxidase_bac_sub4"/>
</dbReference>
<dbReference type="NCBIfam" id="TIGR02847">
    <property type="entry name" value="CyoD"/>
    <property type="match status" value="1"/>
</dbReference>
<dbReference type="Proteomes" id="UP000275180">
    <property type="component" value="Unassembled WGS sequence"/>
</dbReference>
<dbReference type="GO" id="GO:0015078">
    <property type="term" value="F:proton transmembrane transporter activity"/>
    <property type="evidence" value="ECO:0007669"/>
    <property type="project" value="TreeGrafter"/>
</dbReference>
<evidence type="ECO:0000256" key="13">
    <source>
        <dbReference type="ARBA" id="ARBA00030071"/>
    </source>
</evidence>
<evidence type="ECO:0000256" key="12">
    <source>
        <dbReference type="ARBA" id="ARBA00025694"/>
    </source>
</evidence>
<accession>A0A2A2AR82</accession>
<dbReference type="GO" id="GO:0009319">
    <property type="term" value="C:cytochrome o ubiquinol oxidase complex"/>
    <property type="evidence" value="ECO:0007669"/>
    <property type="project" value="TreeGrafter"/>
</dbReference>
<evidence type="ECO:0000256" key="8">
    <source>
        <dbReference type="ARBA" id="ARBA00022982"/>
    </source>
</evidence>
<dbReference type="OrthoDB" id="2375888at2"/>
<feature type="transmembrane region" description="Helical" evidence="17">
    <location>
        <begin position="84"/>
        <end position="105"/>
    </location>
</feature>
<keyword evidence="9 17" id="KW-1133">Transmembrane helix</keyword>
<dbReference type="GO" id="GO:0015990">
    <property type="term" value="P:electron transport coupled proton transport"/>
    <property type="evidence" value="ECO:0007669"/>
    <property type="project" value="InterPro"/>
</dbReference>
<dbReference type="EMBL" id="NSJB01000013">
    <property type="protein sequence ID" value="PAT35612.1"/>
    <property type="molecule type" value="Genomic_DNA"/>
</dbReference>
<dbReference type="GO" id="GO:0009486">
    <property type="term" value="F:cytochrome bo3 ubiquinol oxidase activity"/>
    <property type="evidence" value="ECO:0007669"/>
    <property type="project" value="InterPro"/>
</dbReference>
<keyword evidence="10" id="KW-0560">Oxidoreductase</keyword>
<dbReference type="PANTHER" id="PTHR36835">
    <property type="entry name" value="CYTOCHROME BO(3) UBIQUINOL OXIDASE SUBUNIT 4"/>
    <property type="match status" value="1"/>
</dbReference>
<protein>
    <recommendedName>
        <fullName evidence="4">Cytochrome bo(3) ubiquinol oxidase subunit 4</fullName>
    </recommendedName>
    <alternativeName>
        <fullName evidence="16">Cytochrome o ubiquinol oxidase subunit 4</fullName>
    </alternativeName>
    <alternativeName>
        <fullName evidence="13">Oxidase bo(3) subunit 4</fullName>
    </alternativeName>
    <alternativeName>
        <fullName evidence="14">Ubiquinol oxidase polypeptide IV</fullName>
    </alternativeName>
    <alternativeName>
        <fullName evidence="15">Ubiquinol oxidase subunit 4</fullName>
    </alternativeName>
</protein>
<dbReference type="Proteomes" id="UP000218054">
    <property type="component" value="Unassembled WGS sequence"/>
</dbReference>
<evidence type="ECO:0000256" key="1">
    <source>
        <dbReference type="ARBA" id="ARBA00004651"/>
    </source>
</evidence>
<reference evidence="20 23" key="2">
    <citation type="submission" date="2018-10" db="EMBL/GenBank/DDBJ databases">
        <title>Comamonadaceae CDC group NO-1 genome sequencing and assembly.</title>
        <authorList>
            <person name="Bernier A.-M."/>
            <person name="Bernard K."/>
        </authorList>
    </citation>
    <scope>NUCLEOTIDE SEQUENCE [LARGE SCALE GENOMIC DNA]</scope>
    <source>
        <strain evidence="20 23">NML180582</strain>
    </source>
</reference>
<evidence type="ECO:0000313" key="23">
    <source>
        <dbReference type="Proteomes" id="UP000275180"/>
    </source>
</evidence>
<dbReference type="PANTHER" id="PTHR36835:SF1">
    <property type="entry name" value="CYTOCHROME BO(3) UBIQUINOL OXIDASE SUBUNIT 4"/>
    <property type="match status" value="1"/>
</dbReference>
<feature type="transmembrane region" description="Helical" evidence="17">
    <location>
        <begin position="53"/>
        <end position="72"/>
    </location>
</feature>
<dbReference type="GO" id="GO:0019646">
    <property type="term" value="P:aerobic electron transport chain"/>
    <property type="evidence" value="ECO:0007669"/>
    <property type="project" value="TreeGrafter"/>
</dbReference>
<evidence type="ECO:0000256" key="6">
    <source>
        <dbReference type="ARBA" id="ARBA00022475"/>
    </source>
</evidence>
<dbReference type="EMBL" id="RDQJ01000028">
    <property type="protein sequence ID" value="RMX09581.1"/>
    <property type="molecule type" value="Genomic_DNA"/>
</dbReference>
<evidence type="ECO:0000256" key="17">
    <source>
        <dbReference type="SAM" id="Phobius"/>
    </source>
</evidence>
<gene>
    <name evidence="18" type="primary">cyoD</name>
    <name evidence="19" type="ORF">CK623_06815</name>
    <name evidence="18" type="ORF">CK625_12245</name>
    <name evidence="20" type="ORF">EBQ34_13160</name>
</gene>
<evidence type="ECO:0000256" key="15">
    <source>
        <dbReference type="ARBA" id="ARBA00031887"/>
    </source>
</evidence>
<comment type="caution">
    <text evidence="18">The sequence shown here is derived from an EMBL/GenBank/DDBJ whole genome shotgun (WGS) entry which is preliminary data.</text>
</comment>
<evidence type="ECO:0000256" key="4">
    <source>
        <dbReference type="ARBA" id="ARBA00014689"/>
    </source>
</evidence>
<evidence type="ECO:0000256" key="16">
    <source>
        <dbReference type="ARBA" id="ARBA00032185"/>
    </source>
</evidence>
<evidence type="ECO:0000256" key="10">
    <source>
        <dbReference type="ARBA" id="ARBA00023002"/>
    </source>
</evidence>
<evidence type="ECO:0000256" key="2">
    <source>
        <dbReference type="ARBA" id="ARBA00008079"/>
    </source>
</evidence>
<comment type="similarity">
    <text evidence="2">Belongs to the cytochrome c oxidase bacterial subunit 4 family.</text>
</comment>
<comment type="subcellular location">
    <subcellularLocation>
        <location evidence="1">Cell membrane</location>
        <topology evidence="1">Multi-pass membrane protein</topology>
    </subcellularLocation>
</comment>
<keyword evidence="5" id="KW-0813">Transport</keyword>
<dbReference type="InterPro" id="IPR005171">
    <property type="entry name" value="Cyt_c_oxidase_su4_prok"/>
</dbReference>
<evidence type="ECO:0000313" key="20">
    <source>
        <dbReference type="EMBL" id="RMX09581.1"/>
    </source>
</evidence>
<keyword evidence="8" id="KW-0249">Electron transport</keyword>
<reference evidence="21 22" key="1">
    <citation type="submission" date="2017-08" db="EMBL/GenBank/DDBJ databases">
        <title>WGS of Clinical strains of the CDC Group NO-1 linked to zoonotic infections in humans.</title>
        <authorList>
            <person name="Bernier A.-M."/>
            <person name="Bernard K."/>
        </authorList>
    </citation>
    <scope>NUCLEOTIDE SEQUENCE [LARGE SCALE GENOMIC DNA]</scope>
    <source>
        <strain evidence="18 21">NML00-0135</strain>
        <strain evidence="19 22">NML79-0751</strain>
    </source>
</reference>
<dbReference type="AlphaFoldDB" id="A0A2A2ACY7"/>